<feature type="transmembrane region" description="Helical" evidence="8">
    <location>
        <begin position="363"/>
        <end position="384"/>
    </location>
</feature>
<keyword evidence="6 8" id="KW-1133">Transmembrane helix</keyword>
<dbReference type="SUPFAM" id="SSF103473">
    <property type="entry name" value="MFS general substrate transporter"/>
    <property type="match status" value="1"/>
</dbReference>
<dbReference type="InterPro" id="IPR005829">
    <property type="entry name" value="Sugar_transporter_CS"/>
</dbReference>
<dbReference type="InterPro" id="IPR004812">
    <property type="entry name" value="Efflux_drug-R_Bcr/CmlA"/>
</dbReference>
<feature type="transmembrane region" description="Helical" evidence="8">
    <location>
        <begin position="129"/>
        <end position="153"/>
    </location>
</feature>
<evidence type="ECO:0000256" key="7">
    <source>
        <dbReference type="ARBA" id="ARBA00023136"/>
    </source>
</evidence>
<evidence type="ECO:0000313" key="11">
    <source>
        <dbReference type="Proteomes" id="UP000007962"/>
    </source>
</evidence>
<feature type="transmembrane region" description="Helical" evidence="8">
    <location>
        <begin position="308"/>
        <end position="327"/>
    </location>
</feature>
<feature type="transmembrane region" description="Helical" evidence="8">
    <location>
        <begin position="209"/>
        <end position="233"/>
    </location>
</feature>
<evidence type="ECO:0000256" key="4">
    <source>
        <dbReference type="ARBA" id="ARBA00022475"/>
    </source>
</evidence>
<comment type="subcellular location">
    <subcellularLocation>
        <location evidence="1">Cell membrane</location>
        <topology evidence="1">Multi-pass membrane protein</topology>
    </subcellularLocation>
</comment>
<dbReference type="InterPro" id="IPR020846">
    <property type="entry name" value="MFS_dom"/>
</dbReference>
<gene>
    <name evidence="10" type="ordered locus">Bcav_2780</name>
</gene>
<keyword evidence="11" id="KW-1185">Reference proteome</keyword>
<dbReference type="KEGG" id="bcv:Bcav_2780"/>
<feature type="transmembrane region" description="Helical" evidence="8">
    <location>
        <begin position="278"/>
        <end position="302"/>
    </location>
</feature>
<dbReference type="EMBL" id="CP001618">
    <property type="protein sequence ID" value="ACQ81025.1"/>
    <property type="molecule type" value="Genomic_DNA"/>
</dbReference>
<keyword evidence="3" id="KW-0813">Transport</keyword>
<reference evidence="10 11" key="1">
    <citation type="journal article" date="2009" name="Stand. Genomic Sci.">
        <title>Complete genome sequence of Beutenbergia cavernae type strain (HKI 0122).</title>
        <authorList>
            <person name="Land M."/>
            <person name="Pukall R."/>
            <person name="Abt B."/>
            <person name="Goker M."/>
            <person name="Rohde M."/>
            <person name="Glavina Del Rio T."/>
            <person name="Tice H."/>
            <person name="Copeland A."/>
            <person name="Cheng J.F."/>
            <person name="Lucas S."/>
            <person name="Chen F."/>
            <person name="Nolan M."/>
            <person name="Bruce D."/>
            <person name="Goodwin L."/>
            <person name="Pitluck S."/>
            <person name="Ivanova N."/>
            <person name="Mavromatis K."/>
            <person name="Ovchinnikova G."/>
            <person name="Pati A."/>
            <person name="Chen A."/>
            <person name="Palaniappan K."/>
            <person name="Hauser L."/>
            <person name="Chang Y.J."/>
            <person name="Jefferies C.C."/>
            <person name="Saunders E."/>
            <person name="Brettin T."/>
            <person name="Detter J.C."/>
            <person name="Han C."/>
            <person name="Chain P."/>
            <person name="Bristow J."/>
            <person name="Eisen J.A."/>
            <person name="Markowitz V."/>
            <person name="Hugenholtz P."/>
            <person name="Kyrpides N.C."/>
            <person name="Klenk H.P."/>
            <person name="Lapidus A."/>
        </authorList>
    </citation>
    <scope>NUCLEOTIDE SEQUENCE [LARGE SCALE GENOMIC DNA]</scope>
    <source>
        <strain evidence="11">ATCC BAA-8 / DSM 12333 / NBRC 16432</strain>
    </source>
</reference>
<dbReference type="GO" id="GO:0042910">
    <property type="term" value="F:xenobiotic transmembrane transporter activity"/>
    <property type="evidence" value="ECO:0007669"/>
    <property type="project" value="InterPro"/>
</dbReference>
<sequence>MSPKFVLLLGAMSGLGAVTIDMYLPSMPDVATDLGVTTASAQLTISAVLVGGAIGQLLVGPMSDRFGRRAPVLVGIGLHVVASLLCLVAPGLWPLVVLRVIQGVGNASAQVVAMAVIRDRFTGGTASAILSRLMLVIGVAPLLAPTVGGAIAGVAGWRAVFAVLAGLGLLLMLAVWKFLPETLPTERRRTDGLRGALRSYGVLVRDRHFLVLAILPGLAMAALMAYVAGSPFILREGYGLSENQFALLFAAGGIGLVAAAQVNAAIVRRFAPIRIIRLALPASLLACVALLVVALTGAGGIVGLVIPLWAVIAINGFVPPNASAIALSRHGERAGAAAATIGAVQAAVAATASPIVGVLGGDAVAMATVMVGSILLALVVLALATPAYRRGGWAEGAAA</sequence>
<keyword evidence="4" id="KW-1003">Cell membrane</keyword>
<keyword evidence="5 8" id="KW-0812">Transmembrane</keyword>
<evidence type="ECO:0000256" key="8">
    <source>
        <dbReference type="SAM" id="Phobius"/>
    </source>
</evidence>
<dbReference type="PANTHER" id="PTHR23502">
    <property type="entry name" value="MAJOR FACILITATOR SUPERFAMILY"/>
    <property type="match status" value="1"/>
</dbReference>
<evidence type="ECO:0000259" key="9">
    <source>
        <dbReference type="PROSITE" id="PS50850"/>
    </source>
</evidence>
<feature type="transmembrane region" description="Helical" evidence="8">
    <location>
        <begin position="72"/>
        <end position="93"/>
    </location>
</feature>
<evidence type="ECO:0000313" key="10">
    <source>
        <dbReference type="EMBL" id="ACQ81025.1"/>
    </source>
</evidence>
<feature type="transmembrane region" description="Helical" evidence="8">
    <location>
        <begin position="334"/>
        <end position="357"/>
    </location>
</feature>
<evidence type="ECO:0000256" key="6">
    <source>
        <dbReference type="ARBA" id="ARBA00022989"/>
    </source>
</evidence>
<evidence type="ECO:0000256" key="1">
    <source>
        <dbReference type="ARBA" id="ARBA00004651"/>
    </source>
</evidence>
<dbReference type="Proteomes" id="UP000007962">
    <property type="component" value="Chromosome"/>
</dbReference>
<organism evidence="10 11">
    <name type="scientific">Beutenbergia cavernae (strain ATCC BAA-8 / DSM 12333 / CCUG 43141 / JCM 11478 / NBRC 16432 / NCIMB 13614 / HKI 0122)</name>
    <dbReference type="NCBI Taxonomy" id="471853"/>
    <lineage>
        <taxon>Bacteria</taxon>
        <taxon>Bacillati</taxon>
        <taxon>Actinomycetota</taxon>
        <taxon>Actinomycetes</taxon>
        <taxon>Micrococcales</taxon>
        <taxon>Beutenbergiaceae</taxon>
        <taxon>Beutenbergia</taxon>
    </lineage>
</organism>
<accession>C5BYC5</accession>
<proteinExistence type="inferred from homology"/>
<dbReference type="Gene3D" id="1.20.1720.10">
    <property type="entry name" value="Multidrug resistance protein D"/>
    <property type="match status" value="1"/>
</dbReference>
<dbReference type="Pfam" id="PF07690">
    <property type="entry name" value="MFS_1"/>
    <property type="match status" value="1"/>
</dbReference>
<dbReference type="HOGENOM" id="CLU_001265_47_0_11"/>
<dbReference type="CDD" id="cd17320">
    <property type="entry name" value="MFS_MdfA_MDR_like"/>
    <property type="match status" value="1"/>
</dbReference>
<dbReference type="GO" id="GO:0005886">
    <property type="term" value="C:plasma membrane"/>
    <property type="evidence" value="ECO:0007669"/>
    <property type="project" value="UniProtKB-SubCell"/>
</dbReference>
<dbReference type="AlphaFoldDB" id="C5BYC5"/>
<feature type="transmembrane region" description="Helical" evidence="8">
    <location>
        <begin position="245"/>
        <end position="266"/>
    </location>
</feature>
<feature type="transmembrane region" description="Helical" evidence="8">
    <location>
        <begin position="99"/>
        <end position="117"/>
    </location>
</feature>
<dbReference type="NCBIfam" id="TIGR00710">
    <property type="entry name" value="efflux_Bcr_CflA"/>
    <property type="match status" value="1"/>
</dbReference>
<dbReference type="PROSITE" id="PS50850">
    <property type="entry name" value="MFS"/>
    <property type="match status" value="1"/>
</dbReference>
<dbReference type="GO" id="GO:1990961">
    <property type="term" value="P:xenobiotic detoxification by transmembrane export across the plasma membrane"/>
    <property type="evidence" value="ECO:0007669"/>
    <property type="project" value="InterPro"/>
</dbReference>
<evidence type="ECO:0000256" key="5">
    <source>
        <dbReference type="ARBA" id="ARBA00022692"/>
    </source>
</evidence>
<protein>
    <submittedName>
        <fullName evidence="10">Drug resistance transporter, Bcr/CflA subfamily</fullName>
    </submittedName>
</protein>
<dbReference type="PROSITE" id="PS00216">
    <property type="entry name" value="SUGAR_TRANSPORT_1"/>
    <property type="match status" value="1"/>
</dbReference>
<name>C5BYC5_BEUC1</name>
<comment type="similarity">
    <text evidence="2">Belongs to the major facilitator superfamily. Bcr/CmlA family.</text>
</comment>
<dbReference type="PANTHER" id="PTHR23502:SF132">
    <property type="entry name" value="POLYAMINE TRANSPORTER 2-RELATED"/>
    <property type="match status" value="1"/>
</dbReference>
<evidence type="ECO:0000256" key="3">
    <source>
        <dbReference type="ARBA" id="ARBA00022448"/>
    </source>
</evidence>
<dbReference type="InterPro" id="IPR011701">
    <property type="entry name" value="MFS"/>
</dbReference>
<feature type="domain" description="Major facilitator superfamily (MFS) profile" evidence="9">
    <location>
        <begin position="2"/>
        <end position="389"/>
    </location>
</feature>
<dbReference type="eggNOG" id="COG2814">
    <property type="taxonomic scope" value="Bacteria"/>
</dbReference>
<dbReference type="InterPro" id="IPR036259">
    <property type="entry name" value="MFS_trans_sf"/>
</dbReference>
<feature type="transmembrane region" description="Helical" evidence="8">
    <location>
        <begin position="40"/>
        <end position="60"/>
    </location>
</feature>
<evidence type="ECO:0000256" key="2">
    <source>
        <dbReference type="ARBA" id="ARBA00006236"/>
    </source>
</evidence>
<feature type="transmembrane region" description="Helical" evidence="8">
    <location>
        <begin position="159"/>
        <end position="179"/>
    </location>
</feature>
<keyword evidence="7 8" id="KW-0472">Membrane</keyword>